<sequence>MFVLLFIYQCQAQFNILTTIRGENISIYENQVQNHKFSVQEQYQCHPQDLFEEEYKKDSRIFYIQNLHSNALNLSIIPISLRPRDMQLINVTNQVEQQEITIEGSTIQEYKIIYECYQGWAYVELHVRYGKTILNFRYIKICEERLYYHNYPDLILTAISIILTYIGSIYGQKRFKLKQVQAEQQIDELESSDSFYKARQIYSPQYSQPEQMIKIGDFRTTSGSTQIISTKGKETNLKFRIVLYMFFVIGLLIALNMLGEISLLEIPIYGIYFVCVQIAMTDLLIFIVSSSISPYVKLPLYGRVKVINLFTYLLQFLYTFFLIMTDNWVLRSFSSVCLLFQLIRFMKFYNLQQLLSVYCFILGMSFFIQYQFQIEYPKLYFPNTFFLENPKLTCSSITLLELMLPCSLLTYTRYFSKQTRSHSILFFLCFLSYVIGVGLSLLQEKNEIIQILIDNLLPSIMILLSINFYGIVKREIKQLYSGIEPGIHNRAIQQQYSYELTIDKYNKNQ</sequence>
<evidence type="ECO:0000256" key="1">
    <source>
        <dbReference type="SAM" id="Phobius"/>
    </source>
</evidence>
<comment type="caution">
    <text evidence="2">The sequence shown here is derived from an EMBL/GenBank/DDBJ whole genome shotgun (WGS) entry which is preliminary data.</text>
</comment>
<feature type="transmembrane region" description="Helical" evidence="1">
    <location>
        <begin position="271"/>
        <end position="292"/>
    </location>
</feature>
<keyword evidence="1" id="KW-1133">Transmembrane helix</keyword>
<dbReference type="Proteomes" id="UP000692954">
    <property type="component" value="Unassembled WGS sequence"/>
</dbReference>
<feature type="transmembrane region" description="Helical" evidence="1">
    <location>
        <begin position="353"/>
        <end position="372"/>
    </location>
</feature>
<keyword evidence="1" id="KW-0812">Transmembrane</keyword>
<feature type="transmembrane region" description="Helical" evidence="1">
    <location>
        <begin position="424"/>
        <end position="442"/>
    </location>
</feature>
<feature type="transmembrane region" description="Helical" evidence="1">
    <location>
        <begin position="448"/>
        <end position="472"/>
    </location>
</feature>
<evidence type="ECO:0000313" key="2">
    <source>
        <dbReference type="EMBL" id="CAD8125492.1"/>
    </source>
</evidence>
<evidence type="ECO:0000313" key="3">
    <source>
        <dbReference type="Proteomes" id="UP000692954"/>
    </source>
</evidence>
<dbReference type="AlphaFoldDB" id="A0A8S1RDY6"/>
<dbReference type="OrthoDB" id="293439at2759"/>
<keyword evidence="3" id="KW-1185">Reference proteome</keyword>
<proteinExistence type="predicted"/>
<organism evidence="2 3">
    <name type="scientific">Paramecium sonneborni</name>
    <dbReference type="NCBI Taxonomy" id="65129"/>
    <lineage>
        <taxon>Eukaryota</taxon>
        <taxon>Sar</taxon>
        <taxon>Alveolata</taxon>
        <taxon>Ciliophora</taxon>
        <taxon>Intramacronucleata</taxon>
        <taxon>Oligohymenophorea</taxon>
        <taxon>Peniculida</taxon>
        <taxon>Parameciidae</taxon>
        <taxon>Paramecium</taxon>
    </lineage>
</organism>
<name>A0A8S1RDY6_9CILI</name>
<reference evidence="2" key="1">
    <citation type="submission" date="2021-01" db="EMBL/GenBank/DDBJ databases">
        <authorList>
            <consortium name="Genoscope - CEA"/>
            <person name="William W."/>
        </authorList>
    </citation>
    <scope>NUCLEOTIDE SEQUENCE</scope>
</reference>
<feature type="transmembrane region" description="Helical" evidence="1">
    <location>
        <begin position="304"/>
        <end position="323"/>
    </location>
</feature>
<feature type="transmembrane region" description="Helical" evidence="1">
    <location>
        <begin position="241"/>
        <end position="259"/>
    </location>
</feature>
<feature type="transmembrane region" description="Helical" evidence="1">
    <location>
        <begin position="154"/>
        <end position="171"/>
    </location>
</feature>
<evidence type="ECO:0008006" key="4">
    <source>
        <dbReference type="Google" id="ProtNLM"/>
    </source>
</evidence>
<dbReference type="EMBL" id="CAJJDN010000159">
    <property type="protein sequence ID" value="CAD8125492.1"/>
    <property type="molecule type" value="Genomic_DNA"/>
</dbReference>
<protein>
    <recommendedName>
        <fullName evidence="4">Transmembrane protein</fullName>
    </recommendedName>
</protein>
<accession>A0A8S1RDY6</accession>
<gene>
    <name evidence="2" type="ORF">PSON_ATCC_30995.1.T1590091</name>
</gene>
<keyword evidence="1" id="KW-0472">Membrane</keyword>